<dbReference type="AlphaFoldDB" id="X0CD62"/>
<dbReference type="HOGENOM" id="CLU_2413358_0_0_1"/>
<keyword evidence="3" id="KW-1185">Reference proteome</keyword>
<feature type="region of interest" description="Disordered" evidence="1">
    <location>
        <begin position="71"/>
        <end position="92"/>
    </location>
</feature>
<gene>
    <name evidence="2" type="ORF">FOQG_08042</name>
</gene>
<sequence>MRIRGKDGMAMTESRSTQRGGANPAQRRYDASVQGYVPPADSSKPFPSELLNPCHRLLDAHRLLRALADREPDFGRAGSRPKAERKVSMRRF</sequence>
<reference evidence="2 3" key="1">
    <citation type="submission" date="2011-11" db="EMBL/GenBank/DDBJ databases">
        <title>The Genome Sequence of Fusarium oxysporum PHW815.</title>
        <authorList>
            <consortium name="The Broad Institute Genome Sequencing Platform"/>
            <person name="Ma L.-J."/>
            <person name="Gale L.R."/>
            <person name="Schwartz D.C."/>
            <person name="Zhou S."/>
            <person name="Corby-Kistler H."/>
            <person name="Young S.K."/>
            <person name="Zeng Q."/>
            <person name="Gargeya S."/>
            <person name="Fitzgerald M."/>
            <person name="Haas B."/>
            <person name="Abouelleil A."/>
            <person name="Alvarado L."/>
            <person name="Arachchi H.M."/>
            <person name="Berlin A."/>
            <person name="Brown A."/>
            <person name="Chapman S.B."/>
            <person name="Chen Z."/>
            <person name="Dunbar C."/>
            <person name="Freedman E."/>
            <person name="Gearin G."/>
            <person name="Goldberg J."/>
            <person name="Griggs A."/>
            <person name="Gujja S."/>
            <person name="Heiman D."/>
            <person name="Howarth C."/>
            <person name="Larson L."/>
            <person name="Lui A."/>
            <person name="MacDonald P.J.P."/>
            <person name="Montmayeur A."/>
            <person name="Murphy C."/>
            <person name="Neiman D."/>
            <person name="Pearson M."/>
            <person name="Priest M."/>
            <person name="Roberts A."/>
            <person name="Saif S."/>
            <person name="Shea T."/>
            <person name="Shenoy N."/>
            <person name="Sisk P."/>
            <person name="Stolte C."/>
            <person name="Sykes S."/>
            <person name="Wortman J."/>
            <person name="Nusbaum C."/>
            <person name="Birren B."/>
        </authorList>
    </citation>
    <scope>NUCLEOTIDE SEQUENCE [LARGE SCALE GENOMIC DNA]</scope>
    <source>
        <strain evidence="2 3">54005</strain>
    </source>
</reference>
<evidence type="ECO:0000313" key="2">
    <source>
        <dbReference type="EMBL" id="EXK88744.1"/>
    </source>
</evidence>
<name>X0CD62_FUSOX</name>
<dbReference type="EMBL" id="JH658379">
    <property type="protein sequence ID" value="EXK88744.1"/>
    <property type="molecule type" value="Genomic_DNA"/>
</dbReference>
<evidence type="ECO:0000256" key="1">
    <source>
        <dbReference type="SAM" id="MobiDB-lite"/>
    </source>
</evidence>
<dbReference type="Proteomes" id="UP000030663">
    <property type="component" value="Unassembled WGS sequence"/>
</dbReference>
<feature type="compositionally biased region" description="Basic and acidic residues" evidence="1">
    <location>
        <begin position="81"/>
        <end position="92"/>
    </location>
</feature>
<protein>
    <submittedName>
        <fullName evidence="2">Uncharacterized protein</fullName>
    </submittedName>
</protein>
<evidence type="ECO:0000313" key="3">
    <source>
        <dbReference type="Proteomes" id="UP000030663"/>
    </source>
</evidence>
<feature type="region of interest" description="Disordered" evidence="1">
    <location>
        <begin position="1"/>
        <end position="48"/>
    </location>
</feature>
<accession>X0CD62</accession>
<organism evidence="2 3">
    <name type="scientific">Fusarium oxysporum f. sp. raphani 54005</name>
    <dbReference type="NCBI Taxonomy" id="1089458"/>
    <lineage>
        <taxon>Eukaryota</taxon>
        <taxon>Fungi</taxon>
        <taxon>Dikarya</taxon>
        <taxon>Ascomycota</taxon>
        <taxon>Pezizomycotina</taxon>
        <taxon>Sordariomycetes</taxon>
        <taxon>Hypocreomycetidae</taxon>
        <taxon>Hypocreales</taxon>
        <taxon>Nectriaceae</taxon>
        <taxon>Fusarium</taxon>
        <taxon>Fusarium oxysporum species complex</taxon>
    </lineage>
</organism>
<proteinExistence type="predicted"/>